<dbReference type="InterPro" id="IPR036361">
    <property type="entry name" value="SAP_dom_sf"/>
</dbReference>
<feature type="domain" description="SAP" evidence="1">
    <location>
        <begin position="3"/>
        <end position="37"/>
    </location>
</feature>
<dbReference type="EMBL" id="JBEUOH010000021">
    <property type="protein sequence ID" value="KAL0868682.1"/>
    <property type="molecule type" value="Genomic_DNA"/>
</dbReference>
<evidence type="ECO:0000313" key="3">
    <source>
        <dbReference type="Proteomes" id="UP001549920"/>
    </source>
</evidence>
<dbReference type="Proteomes" id="UP001549920">
    <property type="component" value="Unassembled WGS sequence"/>
</dbReference>
<dbReference type="SUPFAM" id="SSF68906">
    <property type="entry name" value="SAP domain"/>
    <property type="match status" value="1"/>
</dbReference>
<evidence type="ECO:0000313" key="2">
    <source>
        <dbReference type="EMBL" id="KAL0868682.1"/>
    </source>
</evidence>
<dbReference type="NCBIfam" id="TIGR03033">
    <property type="entry name" value="phage_rel_nuc"/>
    <property type="match status" value="1"/>
</dbReference>
<dbReference type="Pfam" id="PF09588">
    <property type="entry name" value="YqaJ"/>
    <property type="match status" value="1"/>
</dbReference>
<dbReference type="SUPFAM" id="SSF52980">
    <property type="entry name" value="Restriction endonuclease-like"/>
    <property type="match status" value="1"/>
</dbReference>
<dbReference type="InterPro" id="IPR011335">
    <property type="entry name" value="Restrct_endonuc-II-like"/>
</dbReference>
<dbReference type="InterPro" id="IPR011604">
    <property type="entry name" value="PDDEXK-like_dom_sf"/>
</dbReference>
<gene>
    <name evidence="2" type="ORF">ABMA27_008133</name>
</gene>
<dbReference type="Gene3D" id="3.90.320.10">
    <property type="match status" value="1"/>
</dbReference>
<evidence type="ECO:0000259" key="1">
    <source>
        <dbReference type="PROSITE" id="PS50800"/>
    </source>
</evidence>
<keyword evidence="3" id="KW-1185">Reference proteome</keyword>
<dbReference type="PROSITE" id="PS50800">
    <property type="entry name" value="SAP"/>
    <property type="match status" value="1"/>
</dbReference>
<dbReference type="Pfam" id="PF02037">
    <property type="entry name" value="SAP"/>
    <property type="match status" value="1"/>
</dbReference>
<sequence length="508" mass="58464">MDYGQKKIAELKSELKNRGAKVTGTKEQLVERLKDYDRNNNFRTIENDSNLSSKIHYTIQWPADNVFKSVDSKTVVQNFDIININTYFLELYKEGIGMSDYTAYLLALVTAGTPTHTFFKGQVHSENTKSLTYFASIAICNESGCILQSVCECVAGKGPKAICKHVSVLCYAILKFREQNIWLIKKTPTQKRQEWHAPKKHKLDVSPKKAENLSYEISEYNVCKKKKRSMCYDPRPESSISQGKEWVTVRNKVINFCSLTQKRIGLCGILDSANMQDVIHDHDYLPFPLHHQLILNKISEIEKKTKNQSKTKLWYTERSFRVTASRVGEICKFTAKRDQEKYAQSLICNKEIVSTALEWGKSMETTAIEAYEGKTGKRVERCGLYVSVQYPFIGASPDGLIEDNKILEVKCPYSIKDELIGANNYSHLEHVSQHLQLKETSNYYYQIQTQLLVTGRDSCDLFIWTNVDEKIINVNRNDSFIQDIIIPRVKAFFFQFMLPNIAKNLYDC</sequence>
<dbReference type="InterPro" id="IPR003034">
    <property type="entry name" value="SAP_dom"/>
</dbReference>
<organism evidence="2 3">
    <name type="scientific">Loxostege sticticalis</name>
    <name type="common">Beet webworm moth</name>
    <dbReference type="NCBI Taxonomy" id="481309"/>
    <lineage>
        <taxon>Eukaryota</taxon>
        <taxon>Metazoa</taxon>
        <taxon>Ecdysozoa</taxon>
        <taxon>Arthropoda</taxon>
        <taxon>Hexapoda</taxon>
        <taxon>Insecta</taxon>
        <taxon>Pterygota</taxon>
        <taxon>Neoptera</taxon>
        <taxon>Endopterygota</taxon>
        <taxon>Lepidoptera</taxon>
        <taxon>Glossata</taxon>
        <taxon>Ditrysia</taxon>
        <taxon>Pyraloidea</taxon>
        <taxon>Crambidae</taxon>
        <taxon>Pyraustinae</taxon>
        <taxon>Loxostege</taxon>
    </lineage>
</organism>
<dbReference type="InterPro" id="IPR051703">
    <property type="entry name" value="NF-kappa-B_Signaling_Reg"/>
</dbReference>
<dbReference type="SMART" id="SM00513">
    <property type="entry name" value="SAP"/>
    <property type="match status" value="1"/>
</dbReference>
<comment type="caution">
    <text evidence="2">The sequence shown here is derived from an EMBL/GenBank/DDBJ whole genome shotgun (WGS) entry which is preliminary data.</text>
</comment>
<dbReference type="PANTHER" id="PTHR46609:SF8">
    <property type="entry name" value="YQAJ VIRAL RECOMBINASE DOMAIN-CONTAINING PROTEIN"/>
    <property type="match status" value="1"/>
</dbReference>
<proteinExistence type="predicted"/>
<accession>A0ABR3HE38</accession>
<reference evidence="2 3" key="1">
    <citation type="submission" date="2024-06" db="EMBL/GenBank/DDBJ databases">
        <title>A chromosome-level genome assembly of beet webworm, Loxostege sticticalis.</title>
        <authorList>
            <person name="Zhang Y."/>
        </authorList>
    </citation>
    <scope>NUCLEOTIDE SEQUENCE [LARGE SCALE GENOMIC DNA]</scope>
    <source>
        <strain evidence="2">AQ026</strain>
        <tissue evidence="2">Whole body</tissue>
    </source>
</reference>
<dbReference type="CDD" id="cd22343">
    <property type="entry name" value="PDDEXK_lambda_exonuclease-like"/>
    <property type="match status" value="1"/>
</dbReference>
<dbReference type="InterPro" id="IPR017482">
    <property type="entry name" value="Lambda-type_endonuclease"/>
</dbReference>
<protein>
    <recommendedName>
        <fullName evidence="1">SAP domain-containing protein</fullName>
    </recommendedName>
</protein>
<dbReference type="Gene3D" id="1.10.720.30">
    <property type="entry name" value="SAP domain"/>
    <property type="match status" value="1"/>
</dbReference>
<dbReference type="InterPro" id="IPR019080">
    <property type="entry name" value="YqaJ_viral_recombinase"/>
</dbReference>
<dbReference type="PANTHER" id="PTHR46609">
    <property type="entry name" value="EXONUCLEASE, PHAGE-TYPE/RECB, C-TERMINAL DOMAIN-CONTAINING PROTEIN"/>
    <property type="match status" value="1"/>
</dbReference>
<name>A0ABR3HE38_LOXSC</name>